<dbReference type="EMBL" id="SMKO01000273">
    <property type="protein sequence ID" value="TDC87159.1"/>
    <property type="molecule type" value="Genomic_DNA"/>
</dbReference>
<comment type="caution">
    <text evidence="2">The sequence shown here is derived from an EMBL/GenBank/DDBJ whole genome shotgun (WGS) entry which is preliminary data.</text>
</comment>
<evidence type="ECO:0000256" key="1">
    <source>
        <dbReference type="SAM" id="MobiDB-lite"/>
    </source>
</evidence>
<keyword evidence="3" id="KW-1185">Reference proteome</keyword>
<gene>
    <name evidence="2" type="ORF">E1292_46980</name>
</gene>
<protein>
    <submittedName>
        <fullName evidence="2">Uncharacterized protein</fullName>
    </submittedName>
</protein>
<evidence type="ECO:0000313" key="2">
    <source>
        <dbReference type="EMBL" id="TDC87159.1"/>
    </source>
</evidence>
<dbReference type="AlphaFoldDB" id="A0A4R4UK41"/>
<proteinExistence type="predicted"/>
<feature type="compositionally biased region" description="Basic and acidic residues" evidence="1">
    <location>
        <begin position="36"/>
        <end position="70"/>
    </location>
</feature>
<accession>A0A4R4UK41</accession>
<organism evidence="2 3">
    <name type="scientific">Nonomuraea deserti</name>
    <dbReference type="NCBI Taxonomy" id="1848322"/>
    <lineage>
        <taxon>Bacteria</taxon>
        <taxon>Bacillati</taxon>
        <taxon>Actinomycetota</taxon>
        <taxon>Actinomycetes</taxon>
        <taxon>Streptosporangiales</taxon>
        <taxon>Streptosporangiaceae</taxon>
        <taxon>Nonomuraea</taxon>
    </lineage>
</organism>
<name>A0A4R4UK41_9ACTN</name>
<dbReference type="Proteomes" id="UP000295258">
    <property type="component" value="Unassembled WGS sequence"/>
</dbReference>
<reference evidence="2 3" key="1">
    <citation type="submission" date="2019-03" db="EMBL/GenBank/DDBJ databases">
        <title>Draft genome sequences of novel Actinobacteria.</title>
        <authorList>
            <person name="Sahin N."/>
            <person name="Ay H."/>
            <person name="Saygin H."/>
        </authorList>
    </citation>
    <scope>NUCLEOTIDE SEQUENCE [LARGE SCALE GENOMIC DNA]</scope>
    <source>
        <strain evidence="2 3">KC310</strain>
    </source>
</reference>
<sequence length="101" mass="10779">MKEPHNITGGHQNHHAPFLERPRHLPPPTSYTRTARRPDGSRVDGGRVDGGRVDGGRVDGGRVDGGRVDGGRWSGGRWPGGRATAAARPDGWTAGRLDVGR</sequence>
<feature type="region of interest" description="Disordered" evidence="1">
    <location>
        <begin position="1"/>
        <end position="101"/>
    </location>
</feature>
<evidence type="ECO:0000313" key="3">
    <source>
        <dbReference type="Proteomes" id="UP000295258"/>
    </source>
</evidence>